<name>A0A4R7NQJ0_9GAMM</name>
<evidence type="ECO:0000256" key="1">
    <source>
        <dbReference type="ARBA" id="ARBA00023002"/>
    </source>
</evidence>
<sequence>MQPSLSAIPSEPQLQHANSPSAIAPRDLAGRYALITGGASGLGLGCALELAARGAQVCIADLDSNAALAAERVIRSAHPAVSVHCEPLDLADADSVRGLADRLLAQGRPIDLLINNAGIYPPSQRALAAQGVELGFAIAVLGHYALTARLWPLLEAAPAARVVCVSSLVQRRARIDVDDLGLDRGYHPYRAYQQAKLGSLLFARELARRLALAGSPVRAQAAHPGVCRTNIGANRRRHAQDTPLQRFSSWLLAFGMRFHGQTPAQGALAVIEAATSPHIQPGDFIGPKGFLEAAGPIGVVEPGPAARDSRLAAALWQRLEVLSGLRFPF</sequence>
<evidence type="ECO:0000256" key="2">
    <source>
        <dbReference type="RuleBase" id="RU000363"/>
    </source>
</evidence>
<keyword evidence="1" id="KW-0560">Oxidoreductase</keyword>
<dbReference type="Proteomes" id="UP000295341">
    <property type="component" value="Unassembled WGS sequence"/>
</dbReference>
<protein>
    <submittedName>
        <fullName evidence="3">NAD(P)-dependent dehydrogenase (Short-subunit alcohol dehydrogenase family)</fullName>
    </submittedName>
</protein>
<dbReference type="PANTHER" id="PTHR43157:SF31">
    <property type="entry name" value="PHOSPHATIDYLINOSITOL-GLYCAN BIOSYNTHESIS CLASS F PROTEIN"/>
    <property type="match status" value="1"/>
</dbReference>
<dbReference type="InterPro" id="IPR002347">
    <property type="entry name" value="SDR_fam"/>
</dbReference>
<comment type="similarity">
    <text evidence="2">Belongs to the short-chain dehydrogenases/reductases (SDR) family.</text>
</comment>
<dbReference type="PANTHER" id="PTHR43157">
    <property type="entry name" value="PHOSPHATIDYLINOSITOL-GLYCAN BIOSYNTHESIS CLASS F PROTEIN-RELATED"/>
    <property type="match status" value="1"/>
</dbReference>
<reference evidence="3 4" key="1">
    <citation type="submission" date="2019-03" db="EMBL/GenBank/DDBJ databases">
        <title>Genomic Encyclopedia of Type Strains, Phase IV (KMG-IV): sequencing the most valuable type-strain genomes for metagenomic binning, comparative biology and taxonomic classification.</title>
        <authorList>
            <person name="Goeker M."/>
        </authorList>
    </citation>
    <scope>NUCLEOTIDE SEQUENCE [LARGE SCALE GENOMIC DNA]</scope>
    <source>
        <strain evidence="3 4">DSM 26377</strain>
    </source>
</reference>
<gene>
    <name evidence="3" type="ORF">DFR24_4747</name>
</gene>
<comment type="caution">
    <text evidence="3">The sequence shown here is derived from an EMBL/GenBank/DDBJ whole genome shotgun (WGS) entry which is preliminary data.</text>
</comment>
<dbReference type="GO" id="GO:0016491">
    <property type="term" value="F:oxidoreductase activity"/>
    <property type="evidence" value="ECO:0007669"/>
    <property type="project" value="UniProtKB-KW"/>
</dbReference>
<evidence type="ECO:0000313" key="4">
    <source>
        <dbReference type="Proteomes" id="UP000295341"/>
    </source>
</evidence>
<evidence type="ECO:0000313" key="3">
    <source>
        <dbReference type="EMBL" id="TDU23224.1"/>
    </source>
</evidence>
<dbReference type="SUPFAM" id="SSF51735">
    <property type="entry name" value="NAD(P)-binding Rossmann-fold domains"/>
    <property type="match status" value="1"/>
</dbReference>
<dbReference type="RefSeq" id="WP_168710467.1">
    <property type="nucleotide sequence ID" value="NZ_MWIN01000025.1"/>
</dbReference>
<dbReference type="EMBL" id="SOBT01000013">
    <property type="protein sequence ID" value="TDU23224.1"/>
    <property type="molecule type" value="Genomic_DNA"/>
</dbReference>
<organism evidence="3 4">
    <name type="scientific">Panacagrimonas perspica</name>
    <dbReference type="NCBI Taxonomy" id="381431"/>
    <lineage>
        <taxon>Bacteria</taxon>
        <taxon>Pseudomonadati</taxon>
        <taxon>Pseudomonadota</taxon>
        <taxon>Gammaproteobacteria</taxon>
        <taxon>Nevskiales</taxon>
        <taxon>Nevskiaceae</taxon>
        <taxon>Panacagrimonas</taxon>
    </lineage>
</organism>
<dbReference type="AlphaFoldDB" id="A0A4R7NQJ0"/>
<dbReference type="InterPro" id="IPR036291">
    <property type="entry name" value="NAD(P)-bd_dom_sf"/>
</dbReference>
<accession>A0A4R7NQJ0</accession>
<proteinExistence type="inferred from homology"/>
<dbReference type="PRINTS" id="PR00081">
    <property type="entry name" value="GDHRDH"/>
</dbReference>
<dbReference type="Pfam" id="PF00106">
    <property type="entry name" value="adh_short"/>
    <property type="match status" value="1"/>
</dbReference>
<dbReference type="Gene3D" id="3.40.50.720">
    <property type="entry name" value="NAD(P)-binding Rossmann-like Domain"/>
    <property type="match status" value="1"/>
</dbReference>
<dbReference type="PRINTS" id="PR00080">
    <property type="entry name" value="SDRFAMILY"/>
</dbReference>
<keyword evidence="4" id="KW-1185">Reference proteome</keyword>